<dbReference type="RefSeq" id="WP_152519866.1">
    <property type="nucleotide sequence ID" value="NZ_AP022570.1"/>
</dbReference>
<feature type="transmembrane region" description="Helical" evidence="2">
    <location>
        <begin position="115"/>
        <end position="135"/>
    </location>
</feature>
<keyword evidence="2" id="KW-0812">Transmembrane</keyword>
<protein>
    <recommendedName>
        <fullName evidence="5">34 kDa antigenic protein</fullName>
    </recommendedName>
</protein>
<evidence type="ECO:0000256" key="1">
    <source>
        <dbReference type="SAM" id="MobiDB-lite"/>
    </source>
</evidence>
<dbReference type="Pfam" id="PF17270">
    <property type="entry name" value="DUF5336"/>
    <property type="match status" value="1"/>
</dbReference>
<evidence type="ECO:0000256" key="2">
    <source>
        <dbReference type="SAM" id="Phobius"/>
    </source>
</evidence>
<dbReference type="AlphaFoldDB" id="A0A6N4VHS7"/>
<feature type="transmembrane region" description="Helical" evidence="2">
    <location>
        <begin position="88"/>
        <end position="109"/>
    </location>
</feature>
<feature type="region of interest" description="Disordered" evidence="1">
    <location>
        <begin position="178"/>
        <end position="290"/>
    </location>
</feature>
<dbReference type="KEGG" id="mpof:MPOR_49950"/>
<feature type="compositionally biased region" description="Low complexity" evidence="1">
    <location>
        <begin position="273"/>
        <end position="290"/>
    </location>
</feature>
<sequence length="290" mass="29534">MSYPQGAPGGPGYQPTQPQTNQFAAPTQQFSRVPDSGPGAEGPSKLPAYLSGAVAALGLLVYLAGFAPQFTITASDFPGLGQLSGSSLGLLFAVIAAVLAGLLSGLSLLPKQPNYTPIAAVGAVLAFLLVIAEVIKKPSGATVDWGLYLVIAFTLLQAAVAVVVVLFQSGILSAPAPRPRYDQPQHFGQYPGHYYGQPQGQHQGQPQQQGRPGYPTPYGGYPSTGPSTGGFPASSGSAPSPQSGPSSQSGPPTPPTGYPTYGQPPASNAPTTQVPAQHQSPSPQSDQSSS</sequence>
<dbReference type="Proteomes" id="UP000466785">
    <property type="component" value="Chromosome"/>
</dbReference>
<dbReference type="EMBL" id="AP022570">
    <property type="protein sequence ID" value="BBX53969.1"/>
    <property type="molecule type" value="Genomic_DNA"/>
</dbReference>
<evidence type="ECO:0000313" key="3">
    <source>
        <dbReference type="EMBL" id="BBX53969.1"/>
    </source>
</evidence>
<evidence type="ECO:0000313" key="4">
    <source>
        <dbReference type="Proteomes" id="UP000466785"/>
    </source>
</evidence>
<keyword evidence="4" id="KW-1185">Reference proteome</keyword>
<proteinExistence type="predicted"/>
<feature type="transmembrane region" description="Helical" evidence="2">
    <location>
        <begin position="46"/>
        <end position="67"/>
    </location>
</feature>
<feature type="transmembrane region" description="Helical" evidence="2">
    <location>
        <begin position="147"/>
        <end position="167"/>
    </location>
</feature>
<organism evidence="3 4">
    <name type="scientific">Mycolicibacterium poriferae</name>
    <dbReference type="NCBI Taxonomy" id="39694"/>
    <lineage>
        <taxon>Bacteria</taxon>
        <taxon>Bacillati</taxon>
        <taxon>Actinomycetota</taxon>
        <taxon>Actinomycetes</taxon>
        <taxon>Mycobacteriales</taxon>
        <taxon>Mycobacteriaceae</taxon>
        <taxon>Mycolicibacterium</taxon>
    </lineage>
</organism>
<feature type="region of interest" description="Disordered" evidence="1">
    <location>
        <begin position="1"/>
        <end position="42"/>
    </location>
</feature>
<evidence type="ECO:0008006" key="5">
    <source>
        <dbReference type="Google" id="ProtNLM"/>
    </source>
</evidence>
<reference evidence="3 4" key="1">
    <citation type="journal article" date="2019" name="Emerg. Microbes Infect.">
        <title>Comprehensive subspecies identification of 175 nontuberculous mycobacteria species based on 7547 genomic profiles.</title>
        <authorList>
            <person name="Matsumoto Y."/>
            <person name="Kinjo T."/>
            <person name="Motooka D."/>
            <person name="Nabeya D."/>
            <person name="Jung N."/>
            <person name="Uechi K."/>
            <person name="Horii T."/>
            <person name="Iida T."/>
            <person name="Fujita J."/>
            <person name="Nakamura S."/>
        </authorList>
    </citation>
    <scope>NUCLEOTIDE SEQUENCE [LARGE SCALE GENOMIC DNA]</scope>
    <source>
        <strain evidence="3 4">JCM 12603</strain>
    </source>
</reference>
<keyword evidence="2" id="KW-1133">Transmembrane helix</keyword>
<feature type="compositionally biased region" description="Polar residues" evidence="1">
    <location>
        <begin position="21"/>
        <end position="31"/>
    </location>
</feature>
<accession>A0A6N4VHS7</accession>
<gene>
    <name evidence="3" type="ORF">MPOR_49950</name>
</gene>
<feature type="compositionally biased region" description="Low complexity" evidence="1">
    <location>
        <begin position="188"/>
        <end position="250"/>
    </location>
</feature>
<dbReference type="InterPro" id="IPR035166">
    <property type="entry name" value="DUF5336"/>
</dbReference>
<keyword evidence="2" id="KW-0472">Membrane</keyword>
<name>A0A6N4VHS7_9MYCO</name>